<protein>
    <submittedName>
        <fullName evidence="3">Uncharacterized protein LOC106812791</fullName>
    </submittedName>
</protein>
<evidence type="ECO:0000256" key="1">
    <source>
        <dbReference type="SAM" id="MobiDB-lite"/>
    </source>
</evidence>
<dbReference type="InterPro" id="IPR043502">
    <property type="entry name" value="DNA/RNA_pol_sf"/>
</dbReference>
<dbReference type="Proteomes" id="UP000695022">
    <property type="component" value="Unplaced"/>
</dbReference>
<dbReference type="InterPro" id="IPR008042">
    <property type="entry name" value="Retrotrans_Pao"/>
</dbReference>
<name>A0ABM1EJ81_PRICU</name>
<dbReference type="RefSeq" id="XP_014672252.1">
    <property type="nucleotide sequence ID" value="XM_014816766.1"/>
</dbReference>
<accession>A0ABM1EJ81</accession>
<keyword evidence="2" id="KW-1185">Reference proteome</keyword>
<evidence type="ECO:0000313" key="2">
    <source>
        <dbReference type="Proteomes" id="UP000695022"/>
    </source>
</evidence>
<evidence type="ECO:0000313" key="3">
    <source>
        <dbReference type="RefSeq" id="XP_014672252.1"/>
    </source>
</evidence>
<dbReference type="SUPFAM" id="SSF56672">
    <property type="entry name" value="DNA/RNA polymerases"/>
    <property type="match status" value="1"/>
</dbReference>
<dbReference type="Pfam" id="PF05380">
    <property type="entry name" value="Peptidase_A17"/>
    <property type="match status" value="1"/>
</dbReference>
<dbReference type="PANTHER" id="PTHR47331">
    <property type="entry name" value="PHD-TYPE DOMAIN-CONTAINING PROTEIN"/>
    <property type="match status" value="1"/>
</dbReference>
<feature type="region of interest" description="Disordered" evidence="1">
    <location>
        <begin position="1"/>
        <end position="26"/>
    </location>
</feature>
<reference evidence="3" key="1">
    <citation type="submission" date="2025-08" db="UniProtKB">
        <authorList>
            <consortium name="RefSeq"/>
        </authorList>
    </citation>
    <scope>IDENTIFICATION</scope>
</reference>
<dbReference type="GeneID" id="106812791"/>
<sequence length="528" mass="58778">MKRKDGHYHLDLPFRSKEVRPPDNRGQALNRTLSLHRKLVKTPDFHRDYSSYMSNLTEKGYAERVQAEPHDPGREGPKGYIPHHGIYNPSKPGKIHVVFDCSAKVMGLSLNDTLIPGPSGILTNTIVAVLLRFRQQPVGIMGDIEEMFNQVGVSERHRDCLRFFWYPDGELSREPCVYRVKTHPFRAVSSPATAATALRQCALDSKDDFPNTVIDTILNSFYVDDLLKSMEEETAAVGLRKDITSVCSHGGFRLHKWVTNTKSVADSIPPSERASPKPVVIGSDHSTQQAERALGIYWATVGDTFGFKLCIHQGYGIAVFVHLQSTDGQVHCTLLFGKSRVAPIMKVTTPRMELTVASVAVKFVGMITEDMEYNFDRTVYWTDSVSVLHCIANRTSRFHTFVANWVATMQEGFTLDQWRYLPTQNNPADIASRGIISRNKAGVERWLKAPGFLWEPETEWPGVPFAIELPVGDPEVRKTHAALVTPDKGPGVGSCVTLHSVTNARAAVSPRTGAMALSTVARARRRIG</sequence>
<gene>
    <name evidence="3" type="primary">LOC106812791</name>
</gene>
<proteinExistence type="predicted"/>
<feature type="compositionally biased region" description="Basic and acidic residues" evidence="1">
    <location>
        <begin position="7"/>
        <end position="23"/>
    </location>
</feature>
<organism evidence="2 3">
    <name type="scientific">Priapulus caudatus</name>
    <name type="common">Priapulid worm</name>
    <dbReference type="NCBI Taxonomy" id="37621"/>
    <lineage>
        <taxon>Eukaryota</taxon>
        <taxon>Metazoa</taxon>
        <taxon>Ecdysozoa</taxon>
        <taxon>Scalidophora</taxon>
        <taxon>Priapulida</taxon>
        <taxon>Priapulimorpha</taxon>
        <taxon>Priapulimorphida</taxon>
        <taxon>Priapulidae</taxon>
        <taxon>Priapulus</taxon>
    </lineage>
</organism>
<dbReference type="PANTHER" id="PTHR47331:SF1">
    <property type="entry name" value="GAG-LIKE PROTEIN"/>
    <property type="match status" value="1"/>
</dbReference>